<evidence type="ECO:0000256" key="4">
    <source>
        <dbReference type="SAM" id="SignalP"/>
    </source>
</evidence>
<keyword evidence="3" id="KW-0677">Repeat</keyword>
<dbReference type="GeneID" id="106176189"/>
<protein>
    <submittedName>
        <fullName evidence="6">Leucine-rich repeat protein SHOC-2</fullName>
    </submittedName>
</protein>
<dbReference type="InParanoid" id="A0A1S3JUA8"/>
<dbReference type="Pfam" id="PF13516">
    <property type="entry name" value="LRR_6"/>
    <property type="match status" value="1"/>
</dbReference>
<reference evidence="6" key="1">
    <citation type="submission" date="2025-08" db="UniProtKB">
        <authorList>
            <consortium name="RefSeq"/>
        </authorList>
    </citation>
    <scope>IDENTIFICATION</scope>
    <source>
        <tissue evidence="6">Gonads</tissue>
    </source>
</reference>
<evidence type="ECO:0000256" key="3">
    <source>
        <dbReference type="ARBA" id="ARBA00022737"/>
    </source>
</evidence>
<organism evidence="5 6">
    <name type="scientific">Lingula anatina</name>
    <name type="common">Brachiopod</name>
    <name type="synonym">Lingula unguis</name>
    <dbReference type="NCBI Taxonomy" id="7574"/>
    <lineage>
        <taxon>Eukaryota</taxon>
        <taxon>Metazoa</taxon>
        <taxon>Spiralia</taxon>
        <taxon>Lophotrochozoa</taxon>
        <taxon>Brachiopoda</taxon>
        <taxon>Linguliformea</taxon>
        <taxon>Lingulata</taxon>
        <taxon>Lingulida</taxon>
        <taxon>Linguloidea</taxon>
        <taxon>Lingulidae</taxon>
        <taxon>Lingula</taxon>
    </lineage>
</organism>
<dbReference type="Gene3D" id="3.80.10.10">
    <property type="entry name" value="Ribonuclease Inhibitor"/>
    <property type="match status" value="3"/>
</dbReference>
<sequence>MHTVAMTVIQHLRCLFFVLAVTHLFSPVVESATNLELSSIFRVCNSWKSFSRSSLDCSMRNLTDVPANAGHMIKLDKMDLSQNDLKQVGLEDFVNIEMKHLNLSHNQIAVVFQRPFRRLRKTLEELNLDRNGFKFIPLAVGTLCNIKRLSLSYNFISDIWLENIMCVTKSIEELDLRGNQLTYLPLSVNSMKRLTRLDLSENRISGVDGLDRLVNLESLNLASNKLQSIPPQIKKLSKLKELNLFDNQIMKIPSAAFAGTQLQMLYFGGQKVAFLSRKALASVQEKLEYINFNSMMITEYPKIITKCKKLKTLEMADNGLSKLPKRSFHRKAQMIKLNLSRNSFEDVPKTINRLSNLQTLDLSFNKIMVLKPGTFSKLKNLRKLVLSNNMILQFSYTAFPEASLSTIRLDLDVHGNLLTSLDECFFKMDYMKIHLGSNPLHCGCSLYELTVKGTVSLGQDFRCMSPPPLLNVTSTDLISSLRETCSTETTTKTDCD</sequence>
<name>A0A1S3JUA8_LINAN</name>
<dbReference type="SMART" id="SM00365">
    <property type="entry name" value="LRR_SD22"/>
    <property type="match status" value="4"/>
</dbReference>
<evidence type="ECO:0000313" key="6">
    <source>
        <dbReference type="RefSeq" id="XP_013413908.1"/>
    </source>
</evidence>
<dbReference type="PRINTS" id="PR00019">
    <property type="entry name" value="LEURICHRPT"/>
</dbReference>
<dbReference type="SUPFAM" id="SSF52058">
    <property type="entry name" value="L domain-like"/>
    <property type="match status" value="1"/>
</dbReference>
<feature type="chain" id="PRO_5010197147" evidence="4">
    <location>
        <begin position="32"/>
        <end position="496"/>
    </location>
</feature>
<evidence type="ECO:0000313" key="5">
    <source>
        <dbReference type="Proteomes" id="UP000085678"/>
    </source>
</evidence>
<dbReference type="OrthoDB" id="6137799at2759"/>
<dbReference type="Pfam" id="PF13306">
    <property type="entry name" value="LRR_5"/>
    <property type="match status" value="1"/>
</dbReference>
<dbReference type="STRING" id="7574.A0A1S3JUA8"/>
<dbReference type="RefSeq" id="XP_013413908.1">
    <property type="nucleotide sequence ID" value="XM_013558454.1"/>
</dbReference>
<dbReference type="PANTHER" id="PTHR24373:SF397">
    <property type="entry name" value="IG-LIKE DOMAIN-CONTAINING PROTEIN"/>
    <property type="match status" value="1"/>
</dbReference>
<dbReference type="KEGG" id="lak:106176189"/>
<dbReference type="InterPro" id="IPR026906">
    <property type="entry name" value="LRR_5"/>
</dbReference>
<accession>A0A1S3JUA8</accession>
<dbReference type="InterPro" id="IPR003591">
    <property type="entry name" value="Leu-rich_rpt_typical-subtyp"/>
</dbReference>
<dbReference type="InterPro" id="IPR032675">
    <property type="entry name" value="LRR_dom_sf"/>
</dbReference>
<keyword evidence="1" id="KW-0433">Leucine-rich repeat</keyword>
<dbReference type="GO" id="GO:0031012">
    <property type="term" value="C:extracellular matrix"/>
    <property type="evidence" value="ECO:0007669"/>
    <property type="project" value="TreeGrafter"/>
</dbReference>
<keyword evidence="5" id="KW-1185">Reference proteome</keyword>
<dbReference type="Pfam" id="PF12799">
    <property type="entry name" value="LRR_4"/>
    <property type="match status" value="1"/>
</dbReference>
<dbReference type="Pfam" id="PF13855">
    <property type="entry name" value="LRR_8"/>
    <property type="match status" value="2"/>
</dbReference>
<gene>
    <name evidence="6" type="primary">LOC106176189</name>
</gene>
<feature type="signal peptide" evidence="4">
    <location>
        <begin position="1"/>
        <end position="31"/>
    </location>
</feature>
<keyword evidence="2 4" id="KW-0732">Signal</keyword>
<proteinExistence type="predicted"/>
<dbReference type="InterPro" id="IPR050328">
    <property type="entry name" value="Dev_Immune_Receptor"/>
</dbReference>
<dbReference type="InterPro" id="IPR025875">
    <property type="entry name" value="Leu-rich_rpt_4"/>
</dbReference>
<dbReference type="GO" id="GO:0005615">
    <property type="term" value="C:extracellular space"/>
    <property type="evidence" value="ECO:0007669"/>
    <property type="project" value="TreeGrafter"/>
</dbReference>
<dbReference type="PROSITE" id="PS51450">
    <property type="entry name" value="LRR"/>
    <property type="match status" value="4"/>
</dbReference>
<dbReference type="PANTHER" id="PTHR24373">
    <property type="entry name" value="SLIT RELATED LEUCINE-RICH REPEAT NEURONAL PROTEIN"/>
    <property type="match status" value="1"/>
</dbReference>
<evidence type="ECO:0000256" key="1">
    <source>
        <dbReference type="ARBA" id="ARBA00022614"/>
    </source>
</evidence>
<dbReference type="AlphaFoldDB" id="A0A1S3JUA8"/>
<evidence type="ECO:0000256" key="2">
    <source>
        <dbReference type="ARBA" id="ARBA00022729"/>
    </source>
</evidence>
<dbReference type="Proteomes" id="UP000085678">
    <property type="component" value="Unplaced"/>
</dbReference>
<dbReference type="SMART" id="SM00369">
    <property type="entry name" value="LRR_TYP"/>
    <property type="match status" value="9"/>
</dbReference>
<dbReference type="InterPro" id="IPR001611">
    <property type="entry name" value="Leu-rich_rpt"/>
</dbReference>